<feature type="compositionally biased region" description="Basic and acidic residues" evidence="1">
    <location>
        <begin position="1"/>
        <end position="21"/>
    </location>
</feature>
<name>A0A1I7Z863_9BILA</name>
<evidence type="ECO:0000256" key="1">
    <source>
        <dbReference type="SAM" id="MobiDB-lite"/>
    </source>
</evidence>
<reference evidence="3" key="1">
    <citation type="submission" date="2016-11" db="UniProtKB">
        <authorList>
            <consortium name="WormBaseParasite"/>
        </authorList>
    </citation>
    <scope>IDENTIFICATION</scope>
</reference>
<dbReference type="AlphaFoldDB" id="A0A1I7Z863"/>
<accession>A0A1I7Z863</accession>
<dbReference type="Proteomes" id="UP000095287">
    <property type="component" value="Unplaced"/>
</dbReference>
<protein>
    <submittedName>
        <fullName evidence="3">Uncharacterized protein</fullName>
    </submittedName>
</protein>
<organism evidence="2 3">
    <name type="scientific">Steinernema glaseri</name>
    <dbReference type="NCBI Taxonomy" id="37863"/>
    <lineage>
        <taxon>Eukaryota</taxon>
        <taxon>Metazoa</taxon>
        <taxon>Ecdysozoa</taxon>
        <taxon>Nematoda</taxon>
        <taxon>Chromadorea</taxon>
        <taxon>Rhabditida</taxon>
        <taxon>Tylenchina</taxon>
        <taxon>Panagrolaimomorpha</taxon>
        <taxon>Strongyloidoidea</taxon>
        <taxon>Steinernematidae</taxon>
        <taxon>Steinernema</taxon>
    </lineage>
</organism>
<feature type="region of interest" description="Disordered" evidence="1">
    <location>
        <begin position="1"/>
        <end position="33"/>
    </location>
</feature>
<evidence type="ECO:0000313" key="3">
    <source>
        <dbReference type="WBParaSite" id="L893_g23882.t1"/>
    </source>
</evidence>
<keyword evidence="2" id="KW-1185">Reference proteome</keyword>
<proteinExistence type="predicted"/>
<sequence>MPYVRDGRPDRRWKSNIDHSSGRKRATAKTLKISETLKDEKHWEGDEEGAKRPIRRPFRANIPHSLLQLLAVFGDLSSSPEEVESYVLTP</sequence>
<dbReference type="WBParaSite" id="L893_g23882.t1">
    <property type="protein sequence ID" value="L893_g23882.t1"/>
    <property type="gene ID" value="L893_g23882"/>
</dbReference>
<evidence type="ECO:0000313" key="2">
    <source>
        <dbReference type="Proteomes" id="UP000095287"/>
    </source>
</evidence>